<protein>
    <submittedName>
        <fullName evidence="1">Gliding motility-associated C-terminal domain-containing protein</fullName>
    </submittedName>
</protein>
<organism evidence="1 2">
    <name type="scientific">Winogradskyella sediminis</name>
    <dbReference type="NCBI Taxonomy" id="1382466"/>
    <lineage>
        <taxon>Bacteria</taxon>
        <taxon>Pseudomonadati</taxon>
        <taxon>Bacteroidota</taxon>
        <taxon>Flavobacteriia</taxon>
        <taxon>Flavobacteriales</taxon>
        <taxon>Flavobacteriaceae</taxon>
        <taxon>Winogradskyella</taxon>
    </lineage>
</organism>
<dbReference type="NCBIfam" id="TIGR04131">
    <property type="entry name" value="Bac_Flav_CTERM"/>
    <property type="match status" value="1"/>
</dbReference>
<dbReference type="Pfam" id="PF13585">
    <property type="entry name" value="CHU_C"/>
    <property type="match status" value="1"/>
</dbReference>
<gene>
    <name evidence="1" type="ORF">SAMN04489797_0651</name>
</gene>
<accession>A0A1H1NQ62</accession>
<evidence type="ECO:0000313" key="1">
    <source>
        <dbReference type="EMBL" id="SDS00449.1"/>
    </source>
</evidence>
<sequence>MSFRFSYSQQITTDDTISLEQLIQQNLGQNCVEISNITSSVNGSINGLNSYGYFERGNSNFPFENGILLTTGNVNSAGNTLNSNPLNEGNPTWLTDIDLENALGITNTQNATSIQFNFISVANQIQFNYLLASEEYQQEFPCFYSDGFAFLIREAGSSSPYSNIALVPGTNIPVNTNTIHDQIEGFCAAENESFFEGYNVGDTNYNGRTTVLTATAAIQPNVEYQIKLIIADQTDINFDSAVFIEGNSFNATVDLGPDITTCGDEITINGDIQNPQASYSWYKDNVLLSGESNPTLNVLSSGTYRVEVMIQLNATSCVIEDTIVITLDSEQSSTQISDIVYCDDDSNDGVESFDLSTKDNEVLASVPPSNYNITYHYTSEEAETSTNPILGSIQNTSSPQPIFVRIEDTLNGCLAFSTFNLVVNEKPDYQDPDPIITCIDVALDGYTLVDLNVANEQITNGNSNLYISYHYSAPEADTGYNPIFSPYTNLNTDQTLFVRVYDALTGCFSTTTISVEIQDLPPINTDDQWINACEEDDDGYESFDLTSVIDDVLQGITGLDLSFHETEFDAQNNLNPITNPEEYQNATEGFQLIFIRVEDPSTGCFNIVKLGLYANIIKTLFSGEVFIVCDDISNDGIADFDLNAIEIELKDGFDEFEIQFFTTPEDRANNSNEIDKTIPFNVTNSGTTIYAFISDGDCSGDADIELQIAPAVILNPQSVDYCDEDNDGFTTLIMDTFNSVALQGVQAGNVKFYLTEEDALNNENILPDYFYNTTNPQLFYIRVTNAQTECYDVSTLEVNIVNAPSILYPEPIIICDDDADGVSTVNLNAKIPELVTATSGLDFNFYTNYNDAIESENAITDSELYTTESQYIYARVENEITGCYSLSGFHIYVNTIPEFIPITNFENCEADITGVADFYFYLKDEEILNGQSDKQVLYYETELDAIAGINPIDKYTIYNNTSSPQTIYVRVESYTDSDCFGTSSFDIEVGSIPIFNAAESIFVCDDISNDGVITIDLNDKIAEMVAGSPETLEITFHESAIDATNNTNPVPLLYTNTTNPQELYARVDNGNYCKGISAFDINVISAPLVNTSTPLAQCDDNYDGIVTWDLTVSEIEILGVRQDNIEITYFETLEDLEAHTNPITNPENYNNISNPQTAYVKINNTLSNCFVNVPLELIVNLPPPFNDFEVYEICDNPTHSFDLSEIASVIINSDTAAILSYYTTYNDAENSINSLTQNYTYQTTNDPIFVRIEHPDTGCFYIYDFRLQINPLPIANTPNNIEACDDTSNDGFATFYLEAQTQTILGTQSSDDFTVSYHLNLADAEADDNLIASPYTSTNQNIFVRVENNDTSCYSLTSFSLIVDPHPNIPNPILECDTDYDASTTFDLTTAENELFTISNPDHIISYYESLDDLEADQNPILNPTQYVNVSNPQTVYIKVFNAVADCFTFVPLELQVNLPPATNTFEVFDICANEDNSFDLSTINDVIVDTNYNVLFSYFTSEADAIANLNAIDTNYTYTNNSTTIYARIEFSTTHCYYIHPFTLYVNPLPIANQPSNLVTCDDDYDGYYEFNLEAQTAQILGFQNPTNYSVTYFNNSLDANDGSNPLDATAYNGYHNEMITARIENNTTSCFSMVDFLLIVNRKPNVNIPNQVVCIDNLPLVVSADTSYSTDRYAWSTNQIGSEIEITEIGTYSVTVTSENGCVTTSTFNVSASESATIELTETVDFSDPNNITITISGIGNYQYILDDNAPQTSNVFENVSLGYHTVTIIDLNGCAEVTKEVVVVDAPAFFTPNGDTENDTWHIVGIETLPGSIVYIFNRYGKLIEQLGSSTQGWDGTYNGKNLPAADYWFLAEIKQGQIAFEVKGHFALRR</sequence>
<keyword evidence="2" id="KW-1185">Reference proteome</keyword>
<evidence type="ECO:0000313" key="2">
    <source>
        <dbReference type="Proteomes" id="UP000198963"/>
    </source>
</evidence>
<name>A0A1H1NQ62_9FLAO</name>
<dbReference type="NCBIfam" id="NF038133">
    <property type="entry name" value="choice_anch_L"/>
    <property type="match status" value="1"/>
</dbReference>
<dbReference type="InterPro" id="IPR049804">
    <property type="entry name" value="Choice_anch_L"/>
</dbReference>
<proteinExistence type="predicted"/>
<reference evidence="1 2" key="1">
    <citation type="submission" date="2016-10" db="EMBL/GenBank/DDBJ databases">
        <authorList>
            <person name="Varghese N."/>
            <person name="Submissions S."/>
        </authorList>
    </citation>
    <scope>NUCLEOTIDE SEQUENCE [LARGE SCALE GENOMIC DNA]</scope>
    <source>
        <strain evidence="1 2">RHA_55</strain>
    </source>
</reference>
<dbReference type="Proteomes" id="UP000198963">
    <property type="component" value="Chromosome I"/>
</dbReference>
<dbReference type="EMBL" id="LT629774">
    <property type="protein sequence ID" value="SDS00449.1"/>
    <property type="molecule type" value="Genomic_DNA"/>
</dbReference>
<dbReference type="STRING" id="1249933.SAMN04489797_0651"/>
<dbReference type="InterPro" id="IPR026341">
    <property type="entry name" value="T9SS_type_B"/>
</dbReference>
<dbReference type="RefSeq" id="WP_092444206.1">
    <property type="nucleotide sequence ID" value="NZ_LT629774.1"/>
</dbReference>